<evidence type="ECO:0000256" key="3">
    <source>
        <dbReference type="PROSITE-ProRule" id="PRU00708"/>
    </source>
</evidence>
<feature type="repeat" description="PPR" evidence="3">
    <location>
        <begin position="221"/>
        <end position="255"/>
    </location>
</feature>
<evidence type="ECO:0000313" key="6">
    <source>
        <dbReference type="Proteomes" id="UP001630127"/>
    </source>
</evidence>
<comment type="caution">
    <text evidence="5">The sequence shown here is derived from an EMBL/GenBank/DDBJ whole genome shotgun (WGS) entry which is preliminary data.</text>
</comment>
<evidence type="ECO:0000256" key="2">
    <source>
        <dbReference type="ARBA" id="ARBA00022737"/>
    </source>
</evidence>
<dbReference type="InterPro" id="IPR051240">
    <property type="entry name" value="Mito_RNA-Proc/Resp"/>
</dbReference>
<dbReference type="Gene3D" id="1.25.40.10">
    <property type="entry name" value="Tetratricopeptide repeat domain"/>
    <property type="match status" value="6"/>
</dbReference>
<evidence type="ECO:0008006" key="7">
    <source>
        <dbReference type="Google" id="ProtNLM"/>
    </source>
</evidence>
<dbReference type="EMBL" id="JBJUIK010000013">
    <property type="protein sequence ID" value="KAL3507766.1"/>
    <property type="molecule type" value="Genomic_DNA"/>
</dbReference>
<dbReference type="InterPro" id="IPR011990">
    <property type="entry name" value="TPR-like_helical_dom_sf"/>
</dbReference>
<dbReference type="NCBIfam" id="TIGR00756">
    <property type="entry name" value="PPR"/>
    <property type="match status" value="7"/>
</dbReference>
<proteinExistence type="inferred from homology"/>
<dbReference type="PANTHER" id="PTHR47933:SF10">
    <property type="entry name" value="OS03G0162900 PROTEIN"/>
    <property type="match status" value="1"/>
</dbReference>
<feature type="repeat" description="PPR" evidence="3">
    <location>
        <begin position="455"/>
        <end position="489"/>
    </location>
</feature>
<dbReference type="Pfam" id="PF01535">
    <property type="entry name" value="PPR"/>
    <property type="match status" value="3"/>
</dbReference>
<feature type="compositionally biased region" description="Low complexity" evidence="4">
    <location>
        <begin position="97"/>
        <end position="108"/>
    </location>
</feature>
<feature type="repeat" description="PPR" evidence="3">
    <location>
        <begin position="256"/>
        <end position="290"/>
    </location>
</feature>
<evidence type="ECO:0000256" key="4">
    <source>
        <dbReference type="SAM" id="MobiDB-lite"/>
    </source>
</evidence>
<keyword evidence="6" id="KW-1185">Reference proteome</keyword>
<evidence type="ECO:0000313" key="5">
    <source>
        <dbReference type="EMBL" id="KAL3507766.1"/>
    </source>
</evidence>
<keyword evidence="2" id="KW-0677">Repeat</keyword>
<comment type="similarity">
    <text evidence="1">Belongs to the PPR family. P subfamily.</text>
</comment>
<organism evidence="5 6">
    <name type="scientific">Cinchona calisaya</name>
    <dbReference type="NCBI Taxonomy" id="153742"/>
    <lineage>
        <taxon>Eukaryota</taxon>
        <taxon>Viridiplantae</taxon>
        <taxon>Streptophyta</taxon>
        <taxon>Embryophyta</taxon>
        <taxon>Tracheophyta</taxon>
        <taxon>Spermatophyta</taxon>
        <taxon>Magnoliopsida</taxon>
        <taxon>eudicotyledons</taxon>
        <taxon>Gunneridae</taxon>
        <taxon>Pentapetalae</taxon>
        <taxon>asterids</taxon>
        <taxon>lamiids</taxon>
        <taxon>Gentianales</taxon>
        <taxon>Rubiaceae</taxon>
        <taxon>Cinchonoideae</taxon>
        <taxon>Cinchoneae</taxon>
        <taxon>Cinchona</taxon>
    </lineage>
</organism>
<feature type="repeat" description="PPR" evidence="3">
    <location>
        <begin position="385"/>
        <end position="419"/>
    </location>
</feature>
<dbReference type="Pfam" id="PF13812">
    <property type="entry name" value="PPR_3"/>
    <property type="match status" value="3"/>
</dbReference>
<dbReference type="PANTHER" id="PTHR47933">
    <property type="entry name" value="PENTATRICOPEPTIDE REPEAT-CONTAINING PROTEIN 1, MITOCHONDRIAL"/>
    <property type="match status" value="1"/>
</dbReference>
<accession>A0ABD2YLF9</accession>
<feature type="repeat" description="PPR" evidence="3">
    <location>
        <begin position="350"/>
        <end position="384"/>
    </location>
</feature>
<feature type="repeat" description="PPR" evidence="3">
    <location>
        <begin position="744"/>
        <end position="778"/>
    </location>
</feature>
<feature type="repeat" description="PPR" evidence="3">
    <location>
        <begin position="605"/>
        <end position="639"/>
    </location>
</feature>
<dbReference type="Proteomes" id="UP001630127">
    <property type="component" value="Unassembled WGS sequence"/>
</dbReference>
<dbReference type="AlphaFoldDB" id="A0ABD2YLF9"/>
<feature type="repeat" description="PPR" evidence="3">
    <location>
        <begin position="527"/>
        <end position="561"/>
    </location>
</feature>
<feature type="repeat" description="PPR" evidence="3">
    <location>
        <begin position="640"/>
        <end position="674"/>
    </location>
</feature>
<feature type="repeat" description="PPR" evidence="3">
    <location>
        <begin position="562"/>
        <end position="596"/>
    </location>
</feature>
<sequence length="832" mass="93504">CARALKEKGSEVKKCGGKNGFVKNPDGKIDKDENFGVKFVERSGHGSQSSELCDGNNGNFRISQNGFVGNVVAKIEKNENLEGKFRPSGGRGAVLENSQNGSSQSKNGGLKRENNGVLRDPDGKSRNVRRIAGEVRLEDLNGGVVETVQTKCSTKWLRYGGCIPAIMEALESVSDLDEAFKPWEKCLSNKERSIILKEQDGWERALEIFEWFKRKGCYDVNVIHYNIMLRILGKSRRWDEVEGLWDEMGERKIEPINSTYGTLIDVYSKGGRKKDAMNWLELMNKGGMEPDEVTLGIVVQMYKKAREFKKAEEFFKMWSMGKSVVQGQGNDRLRNARAMKGDSWTPACLSSITYNTLIDTYGKAGQAKEACQTFYRMLKEGIVPTTVTFNTMIHMCGNNDQLEEVASLMTKMEDLRCPPDTRTYNILISLNATHNDINAAANYLKKMKEASLEPDVVSYRTLVYAFSIRHMVSEAEGLISEMDERGLEIDEFMQSALTRIIDAFGEYGHVMDAEKVFKCCQEEKKLSVLVFNVMIKAYGISKKYDEACCSFDNMELHVVVPDRCSYNSLVQILASADMPEKAKNYVGKMQEAGLVDDCVPYCAPDVVVYGVLLNAFADVGSVNETNAYLDEMRNAGIPPNAIIYNSLIKLFTKVGYLKEAHETYQVLQSFEVGPDVYSSNCMIDFYSEQSMIRQAEEVFENLKIKGHANEFSYAMMLCMYRKNGRFCEAVKIAQKMRKLGLLADLLSFNNVLGLYASDGRYKEATETFKEMLVSAIQPDDSTFRALGFILVKCGVSKEAIGKLELIRKNDSNIGLQRWRSILFSVTGASHES</sequence>
<evidence type="ECO:0000256" key="1">
    <source>
        <dbReference type="ARBA" id="ARBA00007626"/>
    </source>
</evidence>
<feature type="compositionally biased region" description="Basic and acidic residues" evidence="4">
    <location>
        <begin position="110"/>
        <end position="124"/>
    </location>
</feature>
<dbReference type="InterPro" id="IPR002885">
    <property type="entry name" value="PPR_rpt"/>
</dbReference>
<gene>
    <name evidence="5" type="ORF">ACH5RR_033148</name>
</gene>
<name>A0ABD2YLF9_9GENT</name>
<protein>
    <recommendedName>
        <fullName evidence="7">Pentatricopeptide repeat-containing protein</fullName>
    </recommendedName>
</protein>
<feature type="non-terminal residue" evidence="5">
    <location>
        <position position="1"/>
    </location>
</feature>
<feature type="repeat" description="PPR" evidence="3">
    <location>
        <begin position="709"/>
        <end position="743"/>
    </location>
</feature>
<dbReference type="Pfam" id="PF13041">
    <property type="entry name" value="PPR_2"/>
    <property type="match status" value="2"/>
</dbReference>
<dbReference type="PROSITE" id="PS51375">
    <property type="entry name" value="PPR"/>
    <property type="match status" value="12"/>
</dbReference>
<feature type="region of interest" description="Disordered" evidence="4">
    <location>
        <begin position="82"/>
        <end position="124"/>
    </location>
</feature>
<reference evidence="5 6" key="1">
    <citation type="submission" date="2024-11" db="EMBL/GenBank/DDBJ databases">
        <title>A near-complete genome assembly of Cinchona calisaya.</title>
        <authorList>
            <person name="Lian D.C."/>
            <person name="Zhao X.W."/>
            <person name="Wei L."/>
        </authorList>
    </citation>
    <scope>NUCLEOTIDE SEQUENCE [LARGE SCALE GENOMIC DNA]</scope>
    <source>
        <tissue evidence="5">Nenye</tissue>
    </source>
</reference>
<feature type="repeat" description="PPR" evidence="3">
    <location>
        <begin position="420"/>
        <end position="454"/>
    </location>
</feature>